<dbReference type="InterPro" id="IPR002104">
    <property type="entry name" value="Integrase_catalytic"/>
</dbReference>
<proteinExistence type="predicted"/>
<reference evidence="3" key="1">
    <citation type="journal article" date="2023" name="G3 (Bethesda)">
        <title>Whole genome assemblies of Zophobas morio and Tenebrio molitor.</title>
        <authorList>
            <person name="Kaur S."/>
            <person name="Stinson S.A."/>
            <person name="diCenzo G.C."/>
        </authorList>
    </citation>
    <scope>NUCLEOTIDE SEQUENCE</scope>
    <source>
        <strain evidence="3">QUZm001</strain>
    </source>
</reference>
<organism evidence="3 4">
    <name type="scientific">Zophobas morio</name>
    <dbReference type="NCBI Taxonomy" id="2755281"/>
    <lineage>
        <taxon>Eukaryota</taxon>
        <taxon>Metazoa</taxon>
        <taxon>Ecdysozoa</taxon>
        <taxon>Arthropoda</taxon>
        <taxon>Hexapoda</taxon>
        <taxon>Insecta</taxon>
        <taxon>Pterygota</taxon>
        <taxon>Neoptera</taxon>
        <taxon>Endopterygota</taxon>
        <taxon>Coleoptera</taxon>
        <taxon>Polyphaga</taxon>
        <taxon>Cucujiformia</taxon>
        <taxon>Tenebrionidae</taxon>
        <taxon>Zophobas</taxon>
    </lineage>
</organism>
<dbReference type="Gene3D" id="1.10.443.10">
    <property type="entry name" value="Intergrase catalytic core"/>
    <property type="match status" value="1"/>
</dbReference>
<evidence type="ECO:0000259" key="2">
    <source>
        <dbReference type="Pfam" id="PF00589"/>
    </source>
</evidence>
<name>A0AA38IU73_9CUCU</name>
<comment type="caution">
    <text evidence="3">The sequence shown here is derived from an EMBL/GenBank/DDBJ whole genome shotgun (WGS) entry which is preliminary data.</text>
</comment>
<sequence length="219" mass="24546">MSLKNRWYFQKKLSTFFTEAPDDTFLFLQVVAICGIFGSCRGYELCDLCMSDIKREGPALLITIRPSKTEKGRKFAVIDDSDISYVKLFNKYLSLRPENLTTDRVFLKYANGKCTKQIVGINTFGKCPFHVAHFLNLSNAEKYTGHAFRLSLAMIMANSGVSVDELKRQVGCKSSSVASGYIEESTLNKIVVSKRIAGVLNTSVAESTNFINIYRLSTK</sequence>
<dbReference type="InterPro" id="IPR013762">
    <property type="entry name" value="Integrase-like_cat_sf"/>
</dbReference>
<dbReference type="GO" id="GO:0003677">
    <property type="term" value="F:DNA binding"/>
    <property type="evidence" value="ECO:0007669"/>
    <property type="project" value="InterPro"/>
</dbReference>
<dbReference type="EMBL" id="JALNTZ010000003">
    <property type="protein sequence ID" value="KAJ3659279.1"/>
    <property type="molecule type" value="Genomic_DNA"/>
</dbReference>
<keyword evidence="1" id="KW-0233">DNA recombination</keyword>
<protein>
    <recommendedName>
        <fullName evidence="2">Tyr recombinase domain-containing protein</fullName>
    </recommendedName>
</protein>
<feature type="domain" description="Tyr recombinase" evidence="2">
    <location>
        <begin position="41"/>
        <end position="184"/>
    </location>
</feature>
<evidence type="ECO:0000313" key="3">
    <source>
        <dbReference type="EMBL" id="KAJ3659279.1"/>
    </source>
</evidence>
<evidence type="ECO:0000256" key="1">
    <source>
        <dbReference type="ARBA" id="ARBA00023172"/>
    </source>
</evidence>
<accession>A0AA38IU73</accession>
<dbReference type="GO" id="GO:0006310">
    <property type="term" value="P:DNA recombination"/>
    <property type="evidence" value="ECO:0007669"/>
    <property type="project" value="UniProtKB-KW"/>
</dbReference>
<dbReference type="InterPro" id="IPR011010">
    <property type="entry name" value="DNA_brk_join_enz"/>
</dbReference>
<dbReference type="AlphaFoldDB" id="A0AA38IU73"/>
<keyword evidence="4" id="KW-1185">Reference proteome</keyword>
<dbReference type="GO" id="GO:0015074">
    <property type="term" value="P:DNA integration"/>
    <property type="evidence" value="ECO:0007669"/>
    <property type="project" value="InterPro"/>
</dbReference>
<dbReference type="Pfam" id="PF00589">
    <property type="entry name" value="Phage_integrase"/>
    <property type="match status" value="1"/>
</dbReference>
<dbReference type="SUPFAM" id="SSF56349">
    <property type="entry name" value="DNA breaking-rejoining enzymes"/>
    <property type="match status" value="1"/>
</dbReference>
<dbReference type="Proteomes" id="UP001168821">
    <property type="component" value="Unassembled WGS sequence"/>
</dbReference>
<evidence type="ECO:0000313" key="4">
    <source>
        <dbReference type="Proteomes" id="UP001168821"/>
    </source>
</evidence>
<dbReference type="CDD" id="cd00397">
    <property type="entry name" value="DNA_BRE_C"/>
    <property type="match status" value="1"/>
</dbReference>
<gene>
    <name evidence="3" type="ORF">Zmor_010976</name>
</gene>